<dbReference type="Proteomes" id="UP000234275">
    <property type="component" value="Unassembled WGS sequence"/>
</dbReference>
<evidence type="ECO:0000313" key="2">
    <source>
        <dbReference type="Proteomes" id="UP000234275"/>
    </source>
</evidence>
<dbReference type="GeneID" id="36559554"/>
<organism evidence="1 2">
    <name type="scientific">Aspergillus steynii IBT 23096</name>
    <dbReference type="NCBI Taxonomy" id="1392250"/>
    <lineage>
        <taxon>Eukaryota</taxon>
        <taxon>Fungi</taxon>
        <taxon>Dikarya</taxon>
        <taxon>Ascomycota</taxon>
        <taxon>Pezizomycotina</taxon>
        <taxon>Eurotiomycetes</taxon>
        <taxon>Eurotiomycetidae</taxon>
        <taxon>Eurotiales</taxon>
        <taxon>Aspergillaceae</taxon>
        <taxon>Aspergillus</taxon>
        <taxon>Aspergillus subgen. Circumdati</taxon>
    </lineage>
</organism>
<evidence type="ECO:0000313" key="1">
    <source>
        <dbReference type="EMBL" id="PLB43627.1"/>
    </source>
</evidence>
<dbReference type="AlphaFoldDB" id="A0A2I2FSN5"/>
<keyword evidence="2" id="KW-1185">Reference proteome</keyword>
<dbReference type="RefSeq" id="XP_024698929.1">
    <property type="nucleotide sequence ID" value="XM_024851856.1"/>
</dbReference>
<accession>A0A2I2FSN5</accession>
<sequence length="242" mass="27209">MSATIRSKIVDLDELIPMPGDIQQEDKDVECLIPWIFRHATTADEKNSHCRKVSEKQRFGHFIGSQGMMLRALMKPIYCNLEGIKRGEPENSLKNTIGGKQFGTRLEGAVTLGPRAECLPLIPYTGWFEGQTWSQFLGETLSVMLGQLAASMSIQSESRGFQDQETFAIGFHGLHIHIACGVFTADSISKVQREGCSKDDIFDLSFTRGYNLCVKEDWLEATRALSRLFRYLLSRESRPPGK</sequence>
<name>A0A2I2FSN5_9EURO</name>
<protein>
    <submittedName>
        <fullName evidence="1">Uncharacterized protein</fullName>
    </submittedName>
</protein>
<gene>
    <name evidence="1" type="ORF">P170DRAFT_459282</name>
</gene>
<proteinExistence type="predicted"/>
<reference evidence="1 2" key="1">
    <citation type="submission" date="2016-12" db="EMBL/GenBank/DDBJ databases">
        <title>The genomes of Aspergillus section Nigri reveals drivers in fungal speciation.</title>
        <authorList>
            <consortium name="DOE Joint Genome Institute"/>
            <person name="Vesth T.C."/>
            <person name="Nybo J."/>
            <person name="Theobald S."/>
            <person name="Brandl J."/>
            <person name="Frisvad J.C."/>
            <person name="Nielsen K.F."/>
            <person name="Lyhne E.K."/>
            <person name="Kogle M.E."/>
            <person name="Kuo A."/>
            <person name="Riley R."/>
            <person name="Clum A."/>
            <person name="Nolan M."/>
            <person name="Lipzen A."/>
            <person name="Salamov A."/>
            <person name="Henrissat B."/>
            <person name="Wiebenga A."/>
            <person name="De Vries R.P."/>
            <person name="Grigoriev I.V."/>
            <person name="Mortensen U.H."/>
            <person name="Andersen M.R."/>
            <person name="Baker S.E."/>
        </authorList>
    </citation>
    <scope>NUCLEOTIDE SEQUENCE [LARGE SCALE GENOMIC DNA]</scope>
    <source>
        <strain evidence="1 2">IBT 23096</strain>
    </source>
</reference>
<comment type="caution">
    <text evidence="1">The sequence shown here is derived from an EMBL/GenBank/DDBJ whole genome shotgun (WGS) entry which is preliminary data.</text>
</comment>
<dbReference type="VEuPathDB" id="FungiDB:P170DRAFT_459282"/>
<dbReference type="EMBL" id="MSFO01000010">
    <property type="protein sequence ID" value="PLB43627.1"/>
    <property type="molecule type" value="Genomic_DNA"/>
</dbReference>
<dbReference type="OrthoDB" id="4486482at2759"/>